<gene>
    <name evidence="5" type="ORF">DCHRY22_LOCUS13709</name>
</gene>
<protein>
    <submittedName>
        <fullName evidence="5">(African queen) hypothetical protein</fullName>
    </submittedName>
</protein>
<evidence type="ECO:0000256" key="1">
    <source>
        <dbReference type="ARBA" id="ARBA00010520"/>
    </source>
</evidence>
<organism evidence="5 6">
    <name type="scientific">Danaus chrysippus</name>
    <name type="common">African queen</name>
    <dbReference type="NCBI Taxonomy" id="151541"/>
    <lineage>
        <taxon>Eukaryota</taxon>
        <taxon>Metazoa</taxon>
        <taxon>Ecdysozoa</taxon>
        <taxon>Arthropoda</taxon>
        <taxon>Hexapoda</taxon>
        <taxon>Insecta</taxon>
        <taxon>Pterygota</taxon>
        <taxon>Neoptera</taxon>
        <taxon>Endopterygota</taxon>
        <taxon>Lepidoptera</taxon>
        <taxon>Glossata</taxon>
        <taxon>Ditrysia</taxon>
        <taxon>Papilionoidea</taxon>
        <taxon>Nymphalidae</taxon>
        <taxon>Danainae</taxon>
        <taxon>Danaini</taxon>
        <taxon>Danaina</taxon>
        <taxon>Danaus</taxon>
        <taxon>Anosia</taxon>
    </lineage>
</organism>
<feature type="compositionally biased region" description="Low complexity" evidence="4">
    <location>
        <begin position="142"/>
        <end position="152"/>
    </location>
</feature>
<keyword evidence="6" id="KW-1185">Reference proteome</keyword>
<keyword evidence="3" id="KW-0650">Protein phosphatase inhibitor</keyword>
<name>A0A8J2R3P3_9NEOP</name>
<dbReference type="GO" id="GO:0005737">
    <property type="term" value="C:cytoplasm"/>
    <property type="evidence" value="ECO:0007669"/>
    <property type="project" value="TreeGrafter"/>
</dbReference>
<reference evidence="5" key="1">
    <citation type="submission" date="2021-09" db="EMBL/GenBank/DDBJ databases">
        <authorList>
            <person name="Martin H S."/>
        </authorList>
    </citation>
    <scope>NUCLEOTIDE SEQUENCE</scope>
</reference>
<evidence type="ECO:0000313" key="6">
    <source>
        <dbReference type="Proteomes" id="UP000789524"/>
    </source>
</evidence>
<dbReference type="AlphaFoldDB" id="A0A8J2R3P3"/>
<feature type="region of interest" description="Disordered" evidence="4">
    <location>
        <begin position="142"/>
        <end position="182"/>
    </location>
</feature>
<dbReference type="Proteomes" id="UP000789524">
    <property type="component" value="Unassembled WGS sequence"/>
</dbReference>
<comment type="similarity">
    <text evidence="1">Belongs to the endosulfine family.</text>
</comment>
<dbReference type="OrthoDB" id="5949865at2759"/>
<keyword evidence="2" id="KW-0131">Cell cycle</keyword>
<evidence type="ECO:0000313" key="5">
    <source>
        <dbReference type="EMBL" id="CAG9580994.1"/>
    </source>
</evidence>
<evidence type="ECO:0000256" key="3">
    <source>
        <dbReference type="ARBA" id="ARBA00023272"/>
    </source>
</evidence>
<evidence type="ECO:0000256" key="2">
    <source>
        <dbReference type="ARBA" id="ARBA00022776"/>
    </source>
</evidence>
<keyword evidence="2" id="KW-0132">Cell division</keyword>
<dbReference type="GO" id="GO:0004864">
    <property type="term" value="F:protein phosphatase inhibitor activity"/>
    <property type="evidence" value="ECO:0007669"/>
    <property type="project" value="UniProtKB-KW"/>
</dbReference>
<comment type="caution">
    <text evidence="5">The sequence shown here is derived from an EMBL/GenBank/DDBJ whole genome shotgun (WGS) entry which is preliminary data.</text>
</comment>
<evidence type="ECO:0000256" key="4">
    <source>
        <dbReference type="SAM" id="MobiDB-lite"/>
    </source>
</evidence>
<feature type="compositionally biased region" description="Polar residues" evidence="4">
    <location>
        <begin position="169"/>
        <end position="182"/>
    </location>
</feature>
<sequence length="182" mass="19710">MSLITTAFFILIEKPGQQTWGISRPMAMDDVPCKTGTVLEASTSNPTRVGFIAHTYPVLKSRGVIIMSESPTAEQNDVPKDAKEVEKLEEAKLKAKFPNAMLGRGPGGHSAFLQKRLAKGQKFFDSGDYQMAKQRPSNLAAPFKAPAAPKLPTGDAIPTPDTVPLRKTSIIQPKFQPSSQTS</sequence>
<dbReference type="InterPro" id="IPR006760">
    <property type="entry name" value="Endosulphine"/>
</dbReference>
<dbReference type="PANTHER" id="PTHR10358:SF6">
    <property type="entry name" value="ENDOSULFINE, ISOFORM A"/>
    <property type="match status" value="1"/>
</dbReference>
<accession>A0A8J2R3P3</accession>
<proteinExistence type="inferred from homology"/>
<keyword evidence="2" id="KW-0498">Mitosis</keyword>
<dbReference type="EMBL" id="CAKASE010000080">
    <property type="protein sequence ID" value="CAG9580994.1"/>
    <property type="molecule type" value="Genomic_DNA"/>
</dbReference>
<dbReference type="PANTHER" id="PTHR10358">
    <property type="entry name" value="ENDOSULFINE"/>
    <property type="match status" value="1"/>
</dbReference>